<keyword evidence="1" id="KW-1133">Transmembrane helix</keyword>
<dbReference type="EMBL" id="LN847244">
    <property type="protein sequence ID" value="CRI49233.1"/>
    <property type="molecule type" value="Genomic_DNA"/>
</dbReference>
<keyword evidence="1" id="KW-0812">Transmembrane</keyword>
<sequence length="171" mass="19259">MSVHITPRKCFILCILSMFTLPTLFPKAHLILFSPYIVLCFYCFSKDKGLVLALGCGVLSDLALGSRGVFLLLYPLTALITHKAHLIFSKESKAALVIVNMIFYGVFLLLTIPMCALFGHEVRWSIDVLMIPLKCSFLDNLIFTSVIYILPCAINSGIHKMISFFRRLVCY</sequence>
<reference evidence="2 6" key="1">
    <citation type="journal article" date="1999" name="Nat. Genet.">
        <title>Comparative genomes of Chlamydia pneumoniae and C. trachomatis.</title>
        <authorList>
            <person name="Kalman S."/>
            <person name="Mitchell W."/>
            <person name="Marathe R."/>
            <person name="Lammel C."/>
            <person name="Fan J."/>
            <person name="Hyman R.W."/>
            <person name="Olinger L."/>
            <person name="Grimwood J."/>
            <person name="Davis R.W."/>
            <person name="Stephens R.S."/>
        </authorList>
    </citation>
    <scope>NUCLEOTIDE SEQUENCE [LARGE SCALE GENOMIC DNA]</scope>
    <source>
        <strain evidence="2 6">CWL029</strain>
    </source>
</reference>
<dbReference type="EMBL" id="LN847003">
    <property type="protein sequence ID" value="CRI40213.1"/>
    <property type="molecule type" value="Genomic_DNA"/>
</dbReference>
<organism evidence="4">
    <name type="scientific">Chlamydia pneumoniae</name>
    <name type="common">Chlamydophila pneumoniae</name>
    <dbReference type="NCBI Taxonomy" id="83558"/>
    <lineage>
        <taxon>Bacteria</taxon>
        <taxon>Pseudomonadati</taxon>
        <taxon>Chlamydiota</taxon>
        <taxon>Chlamydiia</taxon>
        <taxon>Chlamydiales</taxon>
        <taxon>Chlamydiaceae</taxon>
        <taxon>Chlamydia/Chlamydophila group</taxon>
        <taxon>Chlamydia</taxon>
    </lineage>
</organism>
<evidence type="ECO:0000313" key="3">
    <source>
        <dbReference type="EMBL" id="CRI37947.1"/>
    </source>
</evidence>
<protein>
    <submittedName>
        <fullName evidence="4">CPj0334 protein</fullName>
    </submittedName>
    <submittedName>
        <fullName evidence="2">CT079 similarity</fullName>
    </submittedName>
</protein>
<dbReference type="EMBL" id="AE001363">
    <property type="protein sequence ID" value="AAD18483.1"/>
    <property type="molecule type" value="Genomic_DNA"/>
</dbReference>
<dbReference type="HOGENOM" id="CLU_133120_0_0_0"/>
<proteinExistence type="predicted"/>
<dbReference type="Proteomes" id="UP000000801">
    <property type="component" value="Chromosome"/>
</dbReference>
<dbReference type="KEGG" id="cpn:CPn_0334"/>
<keyword evidence="1" id="KW-0472">Membrane</keyword>
<feature type="transmembrane region" description="Helical" evidence="1">
    <location>
        <begin position="50"/>
        <end position="74"/>
    </location>
</feature>
<dbReference type="OrthoDB" id="18554at2"/>
<name>A0A0F7WSE7_CHLPN</name>
<accession>A0A0F7WSE7</accession>
<evidence type="ECO:0000313" key="2">
    <source>
        <dbReference type="EMBL" id="AAD18483.1"/>
    </source>
</evidence>
<dbReference type="EMBL" id="LN846998">
    <property type="protein sequence ID" value="CRI37947.1"/>
    <property type="molecule type" value="Genomic_DNA"/>
</dbReference>
<gene>
    <name evidence="2" type="ordered locus">CPn_0334</name>
    <name evidence="3" type="ORF">BN1224_CV15_B_02700</name>
    <name evidence="5" type="ORF">BN1224_U1271_C_01730</name>
    <name evidence="4" type="ORF">CWL029c_C_01730</name>
</gene>
<evidence type="ECO:0000256" key="1">
    <source>
        <dbReference type="SAM" id="Phobius"/>
    </source>
</evidence>
<evidence type="ECO:0000313" key="5">
    <source>
        <dbReference type="EMBL" id="CRI49233.1"/>
    </source>
</evidence>
<feature type="transmembrane region" description="Helical" evidence="1">
    <location>
        <begin position="95"/>
        <end position="120"/>
    </location>
</feature>
<reference evidence="4" key="2">
    <citation type="submission" date="2015-05" db="EMBL/GenBank/DDBJ databases">
        <authorList>
            <person name="Rattei Thomas"/>
        </authorList>
    </citation>
    <scope>NUCLEOTIDE SEQUENCE</scope>
    <source>
        <strain evidence="3">CV15</strain>
        <strain evidence="4">CWL029c</strain>
        <strain evidence="5">U1271</strain>
    </source>
</reference>
<evidence type="ECO:0000313" key="4">
    <source>
        <dbReference type="EMBL" id="CRI40213.1"/>
    </source>
</evidence>
<feature type="transmembrane region" description="Helical" evidence="1">
    <location>
        <begin position="140"/>
        <end position="158"/>
    </location>
</feature>
<evidence type="ECO:0000313" key="6">
    <source>
        <dbReference type="Proteomes" id="UP000000801"/>
    </source>
</evidence>
<dbReference type="AlphaFoldDB" id="A0A0F7WSE7"/>
<dbReference type="PATRIC" id="fig|115713.3.peg.369"/>